<accession>A0ABQ1GPH0</accession>
<dbReference type="Proteomes" id="UP000617979">
    <property type="component" value="Unassembled WGS sequence"/>
</dbReference>
<keyword evidence="3" id="KW-1185">Reference proteome</keyword>
<organism evidence="2 3">
    <name type="scientific">Kroppenstedtia guangzhouensis</name>
    <dbReference type="NCBI Taxonomy" id="1274356"/>
    <lineage>
        <taxon>Bacteria</taxon>
        <taxon>Bacillati</taxon>
        <taxon>Bacillota</taxon>
        <taxon>Bacilli</taxon>
        <taxon>Bacillales</taxon>
        <taxon>Thermoactinomycetaceae</taxon>
        <taxon>Kroppenstedtia</taxon>
    </lineage>
</organism>
<dbReference type="EMBL" id="BMEX01000006">
    <property type="protein sequence ID" value="GGA47901.1"/>
    <property type="molecule type" value="Genomic_DNA"/>
</dbReference>
<protein>
    <submittedName>
        <fullName evidence="2">Uncharacterized protein</fullName>
    </submittedName>
</protein>
<evidence type="ECO:0000313" key="2">
    <source>
        <dbReference type="EMBL" id="GGA47901.1"/>
    </source>
</evidence>
<keyword evidence="1" id="KW-0732">Signal</keyword>
<dbReference type="RefSeq" id="WP_188432519.1">
    <property type="nucleotide sequence ID" value="NZ_BMEX01000006.1"/>
</dbReference>
<evidence type="ECO:0000313" key="3">
    <source>
        <dbReference type="Proteomes" id="UP000617979"/>
    </source>
</evidence>
<evidence type="ECO:0000256" key="1">
    <source>
        <dbReference type="SAM" id="SignalP"/>
    </source>
</evidence>
<gene>
    <name evidence="2" type="ORF">GCM10007416_21350</name>
</gene>
<reference evidence="3" key="1">
    <citation type="journal article" date="2019" name="Int. J. Syst. Evol. Microbiol.">
        <title>The Global Catalogue of Microorganisms (GCM) 10K type strain sequencing project: providing services to taxonomists for standard genome sequencing and annotation.</title>
        <authorList>
            <consortium name="The Broad Institute Genomics Platform"/>
            <consortium name="The Broad Institute Genome Sequencing Center for Infectious Disease"/>
            <person name="Wu L."/>
            <person name="Ma J."/>
        </authorList>
    </citation>
    <scope>NUCLEOTIDE SEQUENCE [LARGE SCALE GENOMIC DNA]</scope>
    <source>
        <strain evidence="3">CGMCC 1.12404</strain>
    </source>
</reference>
<comment type="caution">
    <text evidence="2">The sequence shown here is derived from an EMBL/GenBank/DDBJ whole genome shotgun (WGS) entry which is preliminary data.</text>
</comment>
<sequence>MKKRVRALSMVWLAVFILTLLMPPFQALAENNEGYKVDVKAMSTKEDNIAVDAEVVGEQNPIALNGEWIFFLIDNKSEVVEKSKPYPVNLIR</sequence>
<name>A0ABQ1GPH0_9BACL</name>
<proteinExistence type="predicted"/>
<feature type="signal peptide" evidence="1">
    <location>
        <begin position="1"/>
        <end position="29"/>
    </location>
</feature>
<feature type="chain" id="PRO_5047123747" evidence="1">
    <location>
        <begin position="30"/>
        <end position="92"/>
    </location>
</feature>